<evidence type="ECO:0000256" key="7">
    <source>
        <dbReference type="ARBA" id="ARBA00022989"/>
    </source>
</evidence>
<feature type="domain" description="ABC transmembrane type-1" evidence="11">
    <location>
        <begin position="68"/>
        <end position="276"/>
    </location>
</feature>
<feature type="transmembrane region" description="Helical" evidence="9">
    <location>
        <begin position="257"/>
        <end position="279"/>
    </location>
</feature>
<comment type="subcellular location">
    <subcellularLocation>
        <location evidence="1 9">Cell membrane</location>
        <topology evidence="1 9">Multi-pass membrane protein</topology>
    </subcellularLocation>
</comment>
<name>A0A133KE04_9FIRM</name>
<dbReference type="AlphaFoldDB" id="A0A133KE04"/>
<dbReference type="NCBIfam" id="TIGR02138">
    <property type="entry name" value="phosphate_pstC"/>
    <property type="match status" value="1"/>
</dbReference>
<dbReference type="InterPro" id="IPR011864">
    <property type="entry name" value="Phosphate_PstC"/>
</dbReference>
<keyword evidence="4 10" id="KW-1003">Cell membrane</keyword>
<dbReference type="EMBL" id="LRPM01000045">
    <property type="protein sequence ID" value="KWZ77811.1"/>
    <property type="molecule type" value="Genomic_DNA"/>
</dbReference>
<comment type="function">
    <text evidence="10">Part of the binding-protein-dependent transport system for phosphate; probably responsible for the translocation of the substrate across the membrane.</text>
</comment>
<dbReference type="RefSeq" id="WP_060929452.1">
    <property type="nucleotide sequence ID" value="NZ_KQ955280.1"/>
</dbReference>
<evidence type="ECO:0000259" key="11">
    <source>
        <dbReference type="PROSITE" id="PS50928"/>
    </source>
</evidence>
<dbReference type="CDD" id="cd06261">
    <property type="entry name" value="TM_PBP2"/>
    <property type="match status" value="1"/>
</dbReference>
<dbReference type="Gene3D" id="1.10.3720.10">
    <property type="entry name" value="MetI-like"/>
    <property type="match status" value="1"/>
</dbReference>
<dbReference type="GO" id="GO:0006817">
    <property type="term" value="P:phosphate ion transport"/>
    <property type="evidence" value="ECO:0007669"/>
    <property type="project" value="UniProtKB-KW"/>
</dbReference>
<gene>
    <name evidence="12" type="ORF">HMPREF3200_01110</name>
</gene>
<keyword evidence="6 9" id="KW-0812">Transmembrane</keyword>
<reference evidence="13" key="1">
    <citation type="submission" date="2016-01" db="EMBL/GenBank/DDBJ databases">
        <authorList>
            <person name="Mitreva M."/>
            <person name="Pepin K.H."/>
            <person name="Mihindukulasuriya K.A."/>
            <person name="Fulton R."/>
            <person name="Fronick C."/>
            <person name="O'Laughlin M."/>
            <person name="Miner T."/>
            <person name="Herter B."/>
            <person name="Rosa B.A."/>
            <person name="Cordes M."/>
            <person name="Tomlinson C."/>
            <person name="Wollam A."/>
            <person name="Palsikar V.B."/>
            <person name="Mardis E.R."/>
            <person name="Wilson R.K."/>
        </authorList>
    </citation>
    <scope>NUCLEOTIDE SEQUENCE [LARGE SCALE GENOMIC DNA]</scope>
    <source>
        <strain evidence="13">MJR8151</strain>
    </source>
</reference>
<dbReference type="SUPFAM" id="SSF161098">
    <property type="entry name" value="MetI-like"/>
    <property type="match status" value="1"/>
</dbReference>
<evidence type="ECO:0000256" key="2">
    <source>
        <dbReference type="ARBA" id="ARBA00007069"/>
    </source>
</evidence>
<dbReference type="InterPro" id="IPR035906">
    <property type="entry name" value="MetI-like_sf"/>
</dbReference>
<keyword evidence="5 10" id="KW-0592">Phosphate transport</keyword>
<evidence type="ECO:0000313" key="12">
    <source>
        <dbReference type="EMBL" id="KWZ77811.1"/>
    </source>
</evidence>
<sequence>MNKTRERIGEIIFLLSAVLSVLLIFLIIFFIFSEGIKFVRDYGLLPFLTGSKWKPTASNPYFGIFPMIIASIIVTFLSTLIALPFGLGTSIFMAYYAKKSYSSLKALINLMAAIPSVVYGFFAMMVLVPIIKSLFGLRSGMTMLTASILLAIMILPTMVNISENSLRKVPITFYQGSLALGASKEETIQKVMLPYAKSGIFSSIILAIGRAIGETMAVYLVVGNQPRLPGSILTGARTLTTNIVLEMGYASGLHRQALIATAMVLFFFILLINIIFNIIRYKNEKKF</sequence>
<feature type="transmembrane region" description="Helical" evidence="9">
    <location>
        <begin position="143"/>
        <end position="161"/>
    </location>
</feature>
<dbReference type="Pfam" id="PF00528">
    <property type="entry name" value="BPD_transp_1"/>
    <property type="match status" value="1"/>
</dbReference>
<keyword evidence="13" id="KW-1185">Reference proteome</keyword>
<accession>A0A133KE04</accession>
<dbReference type="InterPro" id="IPR000515">
    <property type="entry name" value="MetI-like"/>
</dbReference>
<proteinExistence type="inferred from homology"/>
<evidence type="ECO:0000256" key="5">
    <source>
        <dbReference type="ARBA" id="ARBA00022592"/>
    </source>
</evidence>
<feature type="transmembrane region" description="Helical" evidence="9">
    <location>
        <begin position="12"/>
        <end position="32"/>
    </location>
</feature>
<dbReference type="PROSITE" id="PS50928">
    <property type="entry name" value="ABC_TM1"/>
    <property type="match status" value="1"/>
</dbReference>
<dbReference type="Proteomes" id="UP000070383">
    <property type="component" value="Unassembled WGS sequence"/>
</dbReference>
<evidence type="ECO:0000256" key="8">
    <source>
        <dbReference type="ARBA" id="ARBA00023136"/>
    </source>
</evidence>
<evidence type="ECO:0000256" key="6">
    <source>
        <dbReference type="ARBA" id="ARBA00022692"/>
    </source>
</evidence>
<dbReference type="OrthoDB" id="9785113at2"/>
<organism evidence="12 13">
    <name type="scientific">Anaerococcus tetradius</name>
    <dbReference type="NCBI Taxonomy" id="33036"/>
    <lineage>
        <taxon>Bacteria</taxon>
        <taxon>Bacillati</taxon>
        <taxon>Bacillota</taxon>
        <taxon>Tissierellia</taxon>
        <taxon>Tissierellales</taxon>
        <taxon>Peptoniphilaceae</taxon>
        <taxon>Anaerococcus</taxon>
    </lineage>
</organism>
<dbReference type="InterPro" id="IPR051124">
    <property type="entry name" value="Phosphate_Transport_Permease"/>
</dbReference>
<dbReference type="STRING" id="33036.HMPREF3200_01110"/>
<dbReference type="GO" id="GO:0005886">
    <property type="term" value="C:plasma membrane"/>
    <property type="evidence" value="ECO:0007669"/>
    <property type="project" value="UniProtKB-SubCell"/>
</dbReference>
<protein>
    <recommendedName>
        <fullName evidence="10">Phosphate transport system permease protein</fullName>
    </recommendedName>
</protein>
<evidence type="ECO:0000256" key="1">
    <source>
        <dbReference type="ARBA" id="ARBA00004651"/>
    </source>
</evidence>
<evidence type="ECO:0000313" key="13">
    <source>
        <dbReference type="Proteomes" id="UP000070383"/>
    </source>
</evidence>
<evidence type="ECO:0000256" key="10">
    <source>
        <dbReference type="RuleBase" id="RU363054"/>
    </source>
</evidence>
<evidence type="ECO:0000256" key="9">
    <source>
        <dbReference type="RuleBase" id="RU363032"/>
    </source>
</evidence>
<evidence type="ECO:0000256" key="3">
    <source>
        <dbReference type="ARBA" id="ARBA00022448"/>
    </source>
</evidence>
<dbReference type="PANTHER" id="PTHR30425">
    <property type="entry name" value="PHOSPHATE TRANSPORT SYSTEM PERMEASE PROTEIN PST"/>
    <property type="match status" value="1"/>
</dbReference>
<keyword evidence="7 9" id="KW-1133">Transmembrane helix</keyword>
<dbReference type="GO" id="GO:0005315">
    <property type="term" value="F:phosphate transmembrane transporter activity"/>
    <property type="evidence" value="ECO:0007669"/>
    <property type="project" value="InterPro"/>
</dbReference>
<comment type="caution">
    <text evidence="12">The sequence shown here is derived from an EMBL/GenBank/DDBJ whole genome shotgun (WGS) entry which is preliminary data.</text>
</comment>
<evidence type="ECO:0000256" key="4">
    <source>
        <dbReference type="ARBA" id="ARBA00022475"/>
    </source>
</evidence>
<feature type="transmembrane region" description="Helical" evidence="9">
    <location>
        <begin position="200"/>
        <end position="222"/>
    </location>
</feature>
<keyword evidence="3 9" id="KW-0813">Transport</keyword>
<keyword evidence="8 9" id="KW-0472">Membrane</keyword>
<dbReference type="PANTHER" id="PTHR30425:SF1">
    <property type="entry name" value="PHOSPHATE TRANSPORT SYSTEM PERMEASE PROTEIN PSTC"/>
    <property type="match status" value="1"/>
</dbReference>
<dbReference type="PATRIC" id="fig|33036.3.peg.1099"/>
<comment type="similarity">
    <text evidence="2 10">Belongs to the binding-protein-dependent transport system permease family. CysTW subfamily.</text>
</comment>
<feature type="transmembrane region" description="Helical" evidence="9">
    <location>
        <begin position="62"/>
        <end position="95"/>
    </location>
</feature>
<feature type="transmembrane region" description="Helical" evidence="9">
    <location>
        <begin position="107"/>
        <end position="131"/>
    </location>
</feature>